<dbReference type="AlphaFoldDB" id="A0A0G0YSE9"/>
<name>A0A0G0YSE9_9BACT</name>
<sequence length="129" mass="15158">MDTKIQVLTIIISSLLSGIVGVIVSILYHRKYENRKIKIDTLRNFVSYRYDTKNIEFMKTINEIFIVFRNSKEVIDTLNKLHEHVSVDQINLANDCLVKLFKEMCRDLKININKFADDSVFIRTFGIKK</sequence>
<feature type="domain" description="DUF6680" evidence="2">
    <location>
        <begin position="8"/>
        <end position="114"/>
    </location>
</feature>
<accession>A0A0G0YSE9</accession>
<evidence type="ECO:0000313" key="3">
    <source>
        <dbReference type="EMBL" id="KKS39544.1"/>
    </source>
</evidence>
<organism evidence="3 4">
    <name type="scientific">Candidatus Kuenenbacteria bacterium GW2011_GWA2_42_15</name>
    <dbReference type="NCBI Taxonomy" id="1618677"/>
    <lineage>
        <taxon>Bacteria</taxon>
        <taxon>Candidatus Kueneniibacteriota</taxon>
    </lineage>
</organism>
<reference evidence="3 4" key="1">
    <citation type="journal article" date="2015" name="Nature">
        <title>rRNA introns, odd ribosomes, and small enigmatic genomes across a large radiation of phyla.</title>
        <authorList>
            <person name="Brown C.T."/>
            <person name="Hug L.A."/>
            <person name="Thomas B.C."/>
            <person name="Sharon I."/>
            <person name="Castelle C.J."/>
            <person name="Singh A."/>
            <person name="Wilkins M.J."/>
            <person name="Williams K.H."/>
            <person name="Banfield J.F."/>
        </authorList>
    </citation>
    <scope>NUCLEOTIDE SEQUENCE [LARGE SCALE GENOMIC DNA]</scope>
</reference>
<proteinExistence type="predicted"/>
<dbReference type="EMBL" id="LCCW01000065">
    <property type="protein sequence ID" value="KKS39544.1"/>
    <property type="molecule type" value="Genomic_DNA"/>
</dbReference>
<comment type="caution">
    <text evidence="3">The sequence shown here is derived from an EMBL/GenBank/DDBJ whole genome shotgun (WGS) entry which is preliminary data.</text>
</comment>
<evidence type="ECO:0000313" key="4">
    <source>
        <dbReference type="Proteomes" id="UP000034516"/>
    </source>
</evidence>
<keyword evidence="1" id="KW-0812">Transmembrane</keyword>
<dbReference type="Proteomes" id="UP000034516">
    <property type="component" value="Unassembled WGS sequence"/>
</dbReference>
<feature type="transmembrane region" description="Helical" evidence="1">
    <location>
        <begin position="6"/>
        <end position="28"/>
    </location>
</feature>
<gene>
    <name evidence="3" type="ORF">UV02_C0065G0005</name>
</gene>
<dbReference type="Pfam" id="PF20385">
    <property type="entry name" value="DUF6680"/>
    <property type="match status" value="1"/>
</dbReference>
<protein>
    <recommendedName>
        <fullName evidence="2">DUF6680 domain-containing protein</fullName>
    </recommendedName>
</protein>
<evidence type="ECO:0000256" key="1">
    <source>
        <dbReference type="SAM" id="Phobius"/>
    </source>
</evidence>
<keyword evidence="1" id="KW-1133">Transmembrane helix</keyword>
<dbReference type="InterPro" id="IPR046502">
    <property type="entry name" value="DUF6680"/>
</dbReference>
<evidence type="ECO:0000259" key="2">
    <source>
        <dbReference type="Pfam" id="PF20385"/>
    </source>
</evidence>
<keyword evidence="1" id="KW-0472">Membrane</keyword>